<dbReference type="STRING" id="1802660.A2735_02705"/>
<proteinExistence type="predicted"/>
<evidence type="ECO:0000313" key="3">
    <source>
        <dbReference type="Proteomes" id="UP000178520"/>
    </source>
</evidence>
<feature type="transmembrane region" description="Helical" evidence="1">
    <location>
        <begin position="76"/>
        <end position="92"/>
    </location>
</feature>
<keyword evidence="1" id="KW-0472">Membrane</keyword>
<name>A0A1F8EAD5_9BACT</name>
<evidence type="ECO:0000256" key="1">
    <source>
        <dbReference type="SAM" id="Phobius"/>
    </source>
</evidence>
<dbReference type="Proteomes" id="UP000178520">
    <property type="component" value="Unassembled WGS sequence"/>
</dbReference>
<keyword evidence="1" id="KW-0812">Transmembrane</keyword>
<feature type="transmembrane region" description="Helical" evidence="1">
    <location>
        <begin position="54"/>
        <end position="70"/>
    </location>
</feature>
<dbReference type="EMBL" id="MGJA01000007">
    <property type="protein sequence ID" value="OGM97854.1"/>
    <property type="molecule type" value="Genomic_DNA"/>
</dbReference>
<protein>
    <recommendedName>
        <fullName evidence="4">DUF5673 domain-containing protein</fullName>
    </recommendedName>
</protein>
<sequence>MSQTIDLRKKEKISEPEPIIEPAIEVKTEIPIIPEASDIRWSTHLSPPHRRKQVIYTTIGLLITAGLVVYFTNDFLFPIVLILSAVVINLNMTRPHRQSEIKVHATGVSIDDQNHHYADMKSFWIEYQPNLKELSIELKKGYTSKIKVPLGETNPLEIRQAMVSYVPEKEHEQSLLDHIVRLIGI</sequence>
<keyword evidence="1" id="KW-1133">Transmembrane helix</keyword>
<evidence type="ECO:0000313" key="2">
    <source>
        <dbReference type="EMBL" id="OGM97854.1"/>
    </source>
</evidence>
<organism evidence="2 3">
    <name type="scientific">Candidatus Yanofskybacteria bacterium RIFCSPHIGHO2_01_FULL_41_21</name>
    <dbReference type="NCBI Taxonomy" id="1802660"/>
    <lineage>
        <taxon>Bacteria</taxon>
        <taxon>Candidatus Yanofskyibacteriota</taxon>
    </lineage>
</organism>
<gene>
    <name evidence="2" type="ORF">A2735_02705</name>
</gene>
<comment type="caution">
    <text evidence="2">The sequence shown here is derived from an EMBL/GenBank/DDBJ whole genome shotgun (WGS) entry which is preliminary data.</text>
</comment>
<evidence type="ECO:0008006" key="4">
    <source>
        <dbReference type="Google" id="ProtNLM"/>
    </source>
</evidence>
<accession>A0A1F8EAD5</accession>
<dbReference type="AlphaFoldDB" id="A0A1F8EAD5"/>
<reference evidence="2 3" key="1">
    <citation type="journal article" date="2016" name="Nat. Commun.">
        <title>Thousands of microbial genomes shed light on interconnected biogeochemical processes in an aquifer system.</title>
        <authorList>
            <person name="Anantharaman K."/>
            <person name="Brown C.T."/>
            <person name="Hug L.A."/>
            <person name="Sharon I."/>
            <person name="Castelle C.J."/>
            <person name="Probst A.J."/>
            <person name="Thomas B.C."/>
            <person name="Singh A."/>
            <person name="Wilkins M.J."/>
            <person name="Karaoz U."/>
            <person name="Brodie E.L."/>
            <person name="Williams K.H."/>
            <person name="Hubbard S.S."/>
            <person name="Banfield J.F."/>
        </authorList>
    </citation>
    <scope>NUCLEOTIDE SEQUENCE [LARGE SCALE GENOMIC DNA]</scope>
</reference>